<dbReference type="AlphaFoldDB" id="A0ABD3GS23"/>
<proteinExistence type="predicted"/>
<evidence type="ECO:0000313" key="2">
    <source>
        <dbReference type="EMBL" id="KAL3681252.1"/>
    </source>
</evidence>
<dbReference type="InterPro" id="IPR050425">
    <property type="entry name" value="NAD(P)_dehydrat-like"/>
</dbReference>
<keyword evidence="1" id="KW-0560">Oxidoreductase</keyword>
<dbReference type="PANTHER" id="PTHR10366">
    <property type="entry name" value="NAD DEPENDENT EPIMERASE/DEHYDRATASE"/>
    <property type="match status" value="1"/>
</dbReference>
<gene>
    <name evidence="2" type="ORF">R1sor_024208</name>
</gene>
<dbReference type="GO" id="GO:0016491">
    <property type="term" value="F:oxidoreductase activity"/>
    <property type="evidence" value="ECO:0007669"/>
    <property type="project" value="UniProtKB-KW"/>
</dbReference>
<dbReference type="Proteomes" id="UP001633002">
    <property type="component" value="Unassembled WGS sequence"/>
</dbReference>
<dbReference type="Gene3D" id="3.40.50.720">
    <property type="entry name" value="NAD(P)-binding Rossmann-like Domain"/>
    <property type="match status" value="1"/>
</dbReference>
<organism evidence="2 3">
    <name type="scientific">Riccia sorocarpa</name>
    <dbReference type="NCBI Taxonomy" id="122646"/>
    <lineage>
        <taxon>Eukaryota</taxon>
        <taxon>Viridiplantae</taxon>
        <taxon>Streptophyta</taxon>
        <taxon>Embryophyta</taxon>
        <taxon>Marchantiophyta</taxon>
        <taxon>Marchantiopsida</taxon>
        <taxon>Marchantiidae</taxon>
        <taxon>Marchantiales</taxon>
        <taxon>Ricciaceae</taxon>
        <taxon>Riccia</taxon>
    </lineage>
</organism>
<accession>A0ABD3GS23</accession>
<keyword evidence="3" id="KW-1185">Reference proteome</keyword>
<dbReference type="InterPro" id="IPR036291">
    <property type="entry name" value="NAD(P)-bd_dom_sf"/>
</dbReference>
<dbReference type="PANTHER" id="PTHR10366:SF852">
    <property type="entry name" value="CINNAMOYL-COA REDUCTASE CAD2"/>
    <property type="match status" value="1"/>
</dbReference>
<dbReference type="SUPFAM" id="SSF51735">
    <property type="entry name" value="NAD(P)-binding Rossmann-fold domains"/>
    <property type="match status" value="1"/>
</dbReference>
<name>A0ABD3GS23_9MARC</name>
<sequence length="138" mass="15967">MWYMVSKVQAEQAAWDFMKEERNFDLVAVNSAFTLGPVLPSSLCEKILQFLDGTTKVCPYFMFAFVHLNDFAFAQILVYKTPSAQGRYCLAEKAIHAMEVMDLLRTIAPECPIPDIWEYIRVMSNHTQPFYHYSQPVL</sequence>
<comment type="caution">
    <text evidence="2">The sequence shown here is derived from an EMBL/GenBank/DDBJ whole genome shotgun (WGS) entry which is preliminary data.</text>
</comment>
<evidence type="ECO:0000313" key="3">
    <source>
        <dbReference type="Proteomes" id="UP001633002"/>
    </source>
</evidence>
<reference evidence="2 3" key="1">
    <citation type="submission" date="2024-09" db="EMBL/GenBank/DDBJ databases">
        <title>Chromosome-scale assembly of Riccia sorocarpa.</title>
        <authorList>
            <person name="Paukszto L."/>
        </authorList>
    </citation>
    <scope>NUCLEOTIDE SEQUENCE [LARGE SCALE GENOMIC DNA]</scope>
    <source>
        <strain evidence="2">LP-2024</strain>
        <tissue evidence="2">Aerial parts of the thallus</tissue>
    </source>
</reference>
<evidence type="ECO:0000256" key="1">
    <source>
        <dbReference type="ARBA" id="ARBA00023002"/>
    </source>
</evidence>
<dbReference type="EMBL" id="JBJQOH010000007">
    <property type="protein sequence ID" value="KAL3681252.1"/>
    <property type="molecule type" value="Genomic_DNA"/>
</dbReference>
<protein>
    <submittedName>
        <fullName evidence="2">Uncharacterized protein</fullName>
    </submittedName>
</protein>